<dbReference type="InterPro" id="IPR046357">
    <property type="entry name" value="PPIase_dom_sf"/>
</dbReference>
<organism evidence="8 9">
    <name type="scientific">Meganyctiphanes norvegica</name>
    <name type="common">Northern krill</name>
    <name type="synonym">Thysanopoda norvegica</name>
    <dbReference type="NCBI Taxonomy" id="48144"/>
    <lineage>
        <taxon>Eukaryota</taxon>
        <taxon>Metazoa</taxon>
        <taxon>Ecdysozoa</taxon>
        <taxon>Arthropoda</taxon>
        <taxon>Crustacea</taxon>
        <taxon>Multicrustacea</taxon>
        <taxon>Malacostraca</taxon>
        <taxon>Eumalacostraca</taxon>
        <taxon>Eucarida</taxon>
        <taxon>Euphausiacea</taxon>
        <taxon>Euphausiidae</taxon>
        <taxon>Meganyctiphanes</taxon>
    </lineage>
</organism>
<dbReference type="Pfam" id="PF00254">
    <property type="entry name" value="FKBP_C"/>
    <property type="match status" value="1"/>
</dbReference>
<dbReference type="PROSITE" id="PS50059">
    <property type="entry name" value="FKBP_PPIASE"/>
    <property type="match status" value="1"/>
</dbReference>
<evidence type="ECO:0000256" key="4">
    <source>
        <dbReference type="ARBA" id="ARBA00023235"/>
    </source>
</evidence>
<accession>A0AAV2RKU3</accession>
<reference evidence="8 9" key="1">
    <citation type="submission" date="2024-05" db="EMBL/GenBank/DDBJ databases">
        <authorList>
            <person name="Wallberg A."/>
        </authorList>
    </citation>
    <scope>NUCLEOTIDE SEQUENCE [LARGE SCALE GENOMIC DNA]</scope>
</reference>
<proteinExistence type="predicted"/>
<evidence type="ECO:0000256" key="2">
    <source>
        <dbReference type="ARBA" id="ARBA00013194"/>
    </source>
</evidence>
<gene>
    <name evidence="8" type="ORF">MNOR_LOCUS24724</name>
</gene>
<evidence type="ECO:0000259" key="7">
    <source>
        <dbReference type="PROSITE" id="PS50059"/>
    </source>
</evidence>
<comment type="caution">
    <text evidence="8">The sequence shown here is derived from an EMBL/GenBank/DDBJ whole genome shotgun (WGS) entry which is preliminary data.</text>
</comment>
<evidence type="ECO:0000256" key="5">
    <source>
        <dbReference type="PROSITE-ProRule" id="PRU00277"/>
    </source>
</evidence>
<dbReference type="Gene3D" id="3.10.50.40">
    <property type="match status" value="1"/>
</dbReference>
<dbReference type="GO" id="GO:0003755">
    <property type="term" value="F:peptidyl-prolyl cis-trans isomerase activity"/>
    <property type="evidence" value="ECO:0007669"/>
    <property type="project" value="UniProtKB-KW"/>
</dbReference>
<dbReference type="InterPro" id="IPR001179">
    <property type="entry name" value="PPIase_FKBP_dom"/>
</dbReference>
<evidence type="ECO:0000256" key="3">
    <source>
        <dbReference type="ARBA" id="ARBA00023110"/>
    </source>
</evidence>
<evidence type="ECO:0000313" key="9">
    <source>
        <dbReference type="Proteomes" id="UP001497623"/>
    </source>
</evidence>
<keyword evidence="6" id="KW-1133">Transmembrane helix</keyword>
<feature type="domain" description="PPIase FKBP-type" evidence="7">
    <location>
        <begin position="51"/>
        <end position="140"/>
    </location>
</feature>
<evidence type="ECO:0000313" key="8">
    <source>
        <dbReference type="EMBL" id="CAL4124721.1"/>
    </source>
</evidence>
<dbReference type="PANTHER" id="PTHR43811:SF19">
    <property type="entry name" value="39 KDA FK506-BINDING NUCLEAR PROTEIN"/>
    <property type="match status" value="1"/>
</dbReference>
<protein>
    <recommendedName>
        <fullName evidence="2 5">peptidylprolyl isomerase</fullName>
        <ecNumber evidence="2 5">5.2.1.8</ecNumber>
    </recommendedName>
</protein>
<dbReference type="EC" id="5.2.1.8" evidence="2 5"/>
<dbReference type="Proteomes" id="UP001497623">
    <property type="component" value="Unassembled WGS sequence"/>
</dbReference>
<feature type="transmembrane region" description="Helical" evidence="6">
    <location>
        <begin position="7"/>
        <end position="27"/>
    </location>
</feature>
<sequence>MGVQRVALVAVLAVVGGVGVLLPYVAADMPTELEVEYLHEGKECGNPSKNGDTIFVRYTGRMHPDLGGAMFDSTNNRKPVKIVLGAGRVIRGWELGLLNMCPGGRRRITVPPTYGYDPGTHADVPEGSTVVFEMELVHIDDEDFWSKVKPGMWICFTAMVGCSIWYRIWKNTKEAAVKQQYKRVQ</sequence>
<evidence type="ECO:0000256" key="1">
    <source>
        <dbReference type="ARBA" id="ARBA00000971"/>
    </source>
</evidence>
<feature type="transmembrane region" description="Helical" evidence="6">
    <location>
        <begin position="151"/>
        <end position="169"/>
    </location>
</feature>
<keyword evidence="6" id="KW-0472">Membrane</keyword>
<dbReference type="AlphaFoldDB" id="A0AAV2RKU3"/>
<dbReference type="SUPFAM" id="SSF54534">
    <property type="entry name" value="FKBP-like"/>
    <property type="match status" value="1"/>
</dbReference>
<comment type="catalytic activity">
    <reaction evidence="1 5">
        <text>[protein]-peptidylproline (omega=180) = [protein]-peptidylproline (omega=0)</text>
        <dbReference type="Rhea" id="RHEA:16237"/>
        <dbReference type="Rhea" id="RHEA-COMP:10747"/>
        <dbReference type="Rhea" id="RHEA-COMP:10748"/>
        <dbReference type="ChEBI" id="CHEBI:83833"/>
        <dbReference type="ChEBI" id="CHEBI:83834"/>
        <dbReference type="EC" id="5.2.1.8"/>
    </reaction>
</comment>
<keyword evidence="9" id="KW-1185">Reference proteome</keyword>
<evidence type="ECO:0000256" key="6">
    <source>
        <dbReference type="SAM" id="Phobius"/>
    </source>
</evidence>
<dbReference type="EMBL" id="CAXKWB010022919">
    <property type="protein sequence ID" value="CAL4124721.1"/>
    <property type="molecule type" value="Genomic_DNA"/>
</dbReference>
<keyword evidence="6" id="KW-0812">Transmembrane</keyword>
<keyword evidence="3 5" id="KW-0697">Rotamase</keyword>
<dbReference type="PANTHER" id="PTHR43811">
    <property type="entry name" value="FKBP-TYPE PEPTIDYL-PROLYL CIS-TRANS ISOMERASE FKPA"/>
    <property type="match status" value="1"/>
</dbReference>
<name>A0AAV2RKU3_MEGNR</name>
<keyword evidence="4 5" id="KW-0413">Isomerase</keyword>